<dbReference type="RefSeq" id="WP_260793422.1">
    <property type="nucleotide sequence ID" value="NZ_CP093313.1"/>
</dbReference>
<dbReference type="SUPFAM" id="SSF52091">
    <property type="entry name" value="SpoIIaa-like"/>
    <property type="match status" value="1"/>
</dbReference>
<reference evidence="2" key="1">
    <citation type="submission" date="2021-04" db="EMBL/GenBank/DDBJ databases">
        <title>Phylogenetic analysis of Acidobacteriaceae.</title>
        <authorList>
            <person name="Qiu L."/>
            <person name="Zhang Q."/>
        </authorList>
    </citation>
    <scope>NUCLEOTIDE SEQUENCE</scope>
    <source>
        <strain evidence="2">DSM 25168</strain>
    </source>
</reference>
<sequence length="130" mass="14340">MTFRSKPVVVRELPAKLDRRSETVLMNDLRAAMNVERPAVVLDCSRMREMDVTAIHLLLCCLEEAMKRNGDVRLAGLSVAGKEGLRGLRIDQLFRIFETSEQAVDSFQRRGAFVAPLGVAAANVPAENAA</sequence>
<organism evidence="2 3">
    <name type="scientific">Occallatibacter riparius</name>
    <dbReference type="NCBI Taxonomy" id="1002689"/>
    <lineage>
        <taxon>Bacteria</taxon>
        <taxon>Pseudomonadati</taxon>
        <taxon>Acidobacteriota</taxon>
        <taxon>Terriglobia</taxon>
        <taxon>Terriglobales</taxon>
        <taxon>Acidobacteriaceae</taxon>
        <taxon>Occallatibacter</taxon>
    </lineage>
</organism>
<protein>
    <submittedName>
        <fullName evidence="2">STAS domain-containing protein</fullName>
    </submittedName>
</protein>
<dbReference type="Pfam" id="PF13466">
    <property type="entry name" value="STAS_2"/>
    <property type="match status" value="1"/>
</dbReference>
<feature type="domain" description="STAS" evidence="1">
    <location>
        <begin position="1"/>
        <end position="107"/>
    </location>
</feature>
<evidence type="ECO:0000313" key="3">
    <source>
        <dbReference type="Proteomes" id="UP001059380"/>
    </source>
</evidence>
<evidence type="ECO:0000313" key="2">
    <source>
        <dbReference type="EMBL" id="UWZ83917.1"/>
    </source>
</evidence>
<name>A0A9J7BS98_9BACT</name>
<accession>A0A9J7BS98</accession>
<dbReference type="Proteomes" id="UP001059380">
    <property type="component" value="Chromosome"/>
</dbReference>
<evidence type="ECO:0000259" key="1">
    <source>
        <dbReference type="PROSITE" id="PS50801"/>
    </source>
</evidence>
<dbReference type="AlphaFoldDB" id="A0A9J7BS98"/>
<proteinExistence type="predicted"/>
<dbReference type="InterPro" id="IPR002645">
    <property type="entry name" value="STAS_dom"/>
</dbReference>
<dbReference type="CDD" id="cd07043">
    <property type="entry name" value="STAS_anti-anti-sigma_factors"/>
    <property type="match status" value="1"/>
</dbReference>
<dbReference type="Gene3D" id="3.30.750.24">
    <property type="entry name" value="STAS domain"/>
    <property type="match status" value="1"/>
</dbReference>
<dbReference type="InterPro" id="IPR036513">
    <property type="entry name" value="STAS_dom_sf"/>
</dbReference>
<dbReference type="PROSITE" id="PS50801">
    <property type="entry name" value="STAS"/>
    <property type="match status" value="1"/>
</dbReference>
<dbReference type="KEGG" id="orp:MOP44_25585"/>
<gene>
    <name evidence="2" type="ORF">MOP44_25585</name>
</gene>
<dbReference type="InterPro" id="IPR058548">
    <property type="entry name" value="MlaB-like_STAS"/>
</dbReference>
<keyword evidence="3" id="KW-1185">Reference proteome</keyword>
<dbReference type="EMBL" id="CP093313">
    <property type="protein sequence ID" value="UWZ83917.1"/>
    <property type="molecule type" value="Genomic_DNA"/>
</dbReference>